<keyword evidence="3" id="KW-0378">Hydrolase</keyword>
<evidence type="ECO:0000313" key="4">
    <source>
        <dbReference type="Proteomes" id="UP001210169"/>
    </source>
</evidence>
<name>A0ABY7IVQ5_STRNI</name>
<gene>
    <name evidence="3" type="ORF">STRNI_000146</name>
</gene>
<dbReference type="Gene3D" id="3.60.10.10">
    <property type="entry name" value="Endonuclease/exonuclease/phosphatase"/>
    <property type="match status" value="1"/>
</dbReference>
<keyword evidence="4" id="KW-1185">Reference proteome</keyword>
<sequence length="284" mass="31459">MHRWHLRVLPLLGAFLLTAFAQPASEAAPGPDYTYATWNTQGGGVKGKKWREGVATLASNYDIVALQEAGSYSSFKVNVVDENRCTTSTVPEPDPPHMPLEMLECTWELPTTDPKAPPKTRKVFFAETGYISDHSNTRSLAFVVNTGDVKIPAGGAFQYLTPRHESNYDEGDRGLLRLKTEDGPIIYAAHADAKPLGRNVMSLVQKARGDAGGNPWLMMGDFNIQPPFVRPMFGKDTQPQLVASGKSTHKKEEYDYMMSNDVPGYAAKRYDKVLSDHYAVAFER</sequence>
<evidence type="ECO:0000313" key="3">
    <source>
        <dbReference type="EMBL" id="WAU02172.1"/>
    </source>
</evidence>
<dbReference type="EMBL" id="CP114203">
    <property type="protein sequence ID" value="WAU02172.1"/>
    <property type="molecule type" value="Genomic_DNA"/>
</dbReference>
<dbReference type="Pfam" id="PF03372">
    <property type="entry name" value="Exo_endo_phos"/>
    <property type="match status" value="1"/>
</dbReference>
<reference evidence="3 4" key="1">
    <citation type="submission" date="2022-12" db="EMBL/GenBank/DDBJ databases">
        <authorList>
            <person name="Ruckert C."/>
            <person name="Busche T."/>
            <person name="Kalinowski J."/>
            <person name="Wittmann C."/>
        </authorList>
    </citation>
    <scope>NUCLEOTIDE SEQUENCE [LARGE SCALE GENOMIC DNA]</scope>
    <source>
        <strain evidence="3 4">DSM 40276</strain>
    </source>
</reference>
<dbReference type="GeneID" id="301329363"/>
<proteinExistence type="predicted"/>
<dbReference type="SUPFAM" id="SSF56219">
    <property type="entry name" value="DNase I-like"/>
    <property type="match status" value="1"/>
</dbReference>
<dbReference type="Proteomes" id="UP001210169">
    <property type="component" value="Chromosome"/>
</dbReference>
<dbReference type="RefSeq" id="WP_266450463.1">
    <property type="nucleotide sequence ID" value="NZ_CP114203.1"/>
</dbReference>
<feature type="signal peptide" evidence="1">
    <location>
        <begin position="1"/>
        <end position="21"/>
    </location>
</feature>
<dbReference type="InterPro" id="IPR005135">
    <property type="entry name" value="Endo/exonuclease/phosphatase"/>
</dbReference>
<keyword evidence="1" id="KW-0732">Signal</keyword>
<dbReference type="GO" id="GO:0004519">
    <property type="term" value="F:endonuclease activity"/>
    <property type="evidence" value="ECO:0007669"/>
    <property type="project" value="UniProtKB-KW"/>
</dbReference>
<accession>A0ABY7IVQ5</accession>
<keyword evidence="3" id="KW-0255">Endonuclease</keyword>
<evidence type="ECO:0000256" key="1">
    <source>
        <dbReference type="SAM" id="SignalP"/>
    </source>
</evidence>
<feature type="chain" id="PRO_5045268623" evidence="1">
    <location>
        <begin position="22"/>
        <end position="284"/>
    </location>
</feature>
<keyword evidence="3" id="KW-0540">Nuclease</keyword>
<feature type="domain" description="Endonuclease/exonuclease/phosphatase" evidence="2">
    <location>
        <begin position="36"/>
        <end position="228"/>
    </location>
</feature>
<protein>
    <submittedName>
        <fullName evidence="3">Endonuclease/exonuclease/phosphatase family protein</fullName>
    </submittedName>
</protein>
<organism evidence="3 4">
    <name type="scientific">Streptomyces nigrescens</name>
    <dbReference type="NCBI Taxonomy" id="1920"/>
    <lineage>
        <taxon>Bacteria</taxon>
        <taxon>Bacillati</taxon>
        <taxon>Actinomycetota</taxon>
        <taxon>Actinomycetes</taxon>
        <taxon>Kitasatosporales</taxon>
        <taxon>Streptomycetaceae</taxon>
        <taxon>Streptomyces</taxon>
    </lineage>
</organism>
<dbReference type="InterPro" id="IPR036691">
    <property type="entry name" value="Endo/exonu/phosph_ase_sf"/>
</dbReference>
<evidence type="ECO:0000259" key="2">
    <source>
        <dbReference type="Pfam" id="PF03372"/>
    </source>
</evidence>